<evidence type="ECO:0000313" key="1">
    <source>
        <dbReference type="EMBL" id="JAI67824.1"/>
    </source>
</evidence>
<dbReference type="AlphaFoldDB" id="A0A0N7ZDP5"/>
<name>A0A0N7ZDP5_SCYOL</name>
<organism evidence="1">
    <name type="scientific">Scylla olivacea</name>
    <name type="common">Orange mud crab</name>
    <name type="synonym">Cancer olivacea</name>
    <dbReference type="NCBI Taxonomy" id="85551"/>
    <lineage>
        <taxon>Eukaryota</taxon>
        <taxon>Metazoa</taxon>
        <taxon>Ecdysozoa</taxon>
        <taxon>Arthropoda</taxon>
        <taxon>Crustacea</taxon>
        <taxon>Multicrustacea</taxon>
        <taxon>Malacostraca</taxon>
        <taxon>Eumalacostraca</taxon>
        <taxon>Eucarida</taxon>
        <taxon>Decapoda</taxon>
        <taxon>Pleocyemata</taxon>
        <taxon>Brachyura</taxon>
        <taxon>Eubrachyura</taxon>
        <taxon>Portunoidea</taxon>
        <taxon>Portunidae</taxon>
        <taxon>Portuninae</taxon>
        <taxon>Scylla</taxon>
    </lineage>
</organism>
<dbReference type="Gene3D" id="3.40.50.1820">
    <property type="entry name" value="alpha/beta hydrolase"/>
    <property type="match status" value="1"/>
</dbReference>
<accession>A0A0N7ZDP5</accession>
<dbReference type="EMBL" id="GDRN01018410">
    <property type="protein sequence ID" value="JAI67824.1"/>
    <property type="molecule type" value="Transcribed_RNA"/>
</dbReference>
<dbReference type="PANTHER" id="PTHR20908">
    <property type="entry name" value="LD15586P"/>
    <property type="match status" value="1"/>
</dbReference>
<dbReference type="PANTHER" id="PTHR20908:SF1">
    <property type="entry name" value="LD15586P"/>
    <property type="match status" value="1"/>
</dbReference>
<dbReference type="InterPro" id="IPR008547">
    <property type="entry name" value="DUF829_TMEM53"/>
</dbReference>
<dbReference type="Pfam" id="PF05705">
    <property type="entry name" value="DUF829"/>
    <property type="match status" value="1"/>
</dbReference>
<reference evidence="1" key="1">
    <citation type="submission" date="2015-09" db="EMBL/GenBank/DDBJ databases">
        <title>Scylla olivacea transcriptome.</title>
        <authorList>
            <person name="Ikhwanuddin M."/>
        </authorList>
    </citation>
    <scope>NUCLEOTIDE SEQUENCE</scope>
</reference>
<evidence type="ECO:0008006" key="2">
    <source>
        <dbReference type="Google" id="ProtNLM"/>
    </source>
</evidence>
<dbReference type="InterPro" id="IPR029058">
    <property type="entry name" value="AB_hydrolase_fold"/>
</dbReference>
<proteinExistence type="predicted"/>
<protein>
    <recommendedName>
        <fullName evidence="2">Transmembrane protein 53</fullName>
    </recommendedName>
</protein>
<dbReference type="SUPFAM" id="SSF53474">
    <property type="entry name" value="alpha/beta-Hydrolases"/>
    <property type="match status" value="1"/>
</dbReference>
<dbReference type="GO" id="GO:0017171">
    <property type="term" value="F:serine hydrolase activity"/>
    <property type="evidence" value="ECO:0007669"/>
    <property type="project" value="TreeGrafter"/>
</dbReference>
<sequence length="339" mass="38532">MLMQTRQLVVRAARVPGSMCLAAALTPRVSSSPSFKTVVSTHPSLVVPQGSLPLLLHVRDFHSRKFSRNVEFFTASDAPLPKNTLQVAPSLGNDERPLTLLFCWLMAKERHIKKYAQMYTNMGIDVLKVRISPFDLLRPTKGSQIAAEQVLNFLHANPSYSSLMVHGLSVGAYLFMEVLGKIDQDMKKHGHLLNRFVAQIWDSAVDMYGIPDGVPRAITNNVSLQRNIKKYLLWYLRVHYNTATIHYENASAKMHENFVGVPGLFFFSDNDPVSTPEMNAVVYKKWEAKNIPVYTRLWKGSPHVSHYLRYRKEYEAEVMAFMERVGFIESATRQRASSV</sequence>